<evidence type="ECO:0000256" key="3">
    <source>
        <dbReference type="ARBA" id="ARBA00022763"/>
    </source>
</evidence>
<keyword evidence="7" id="KW-1185">Reference proteome</keyword>
<evidence type="ECO:0000256" key="2">
    <source>
        <dbReference type="ARBA" id="ARBA00010991"/>
    </source>
</evidence>
<keyword evidence="6" id="KW-0378">Hydrolase</keyword>
<dbReference type="InterPro" id="IPR003021">
    <property type="entry name" value="Rad1_Rec1_Rad17"/>
</dbReference>
<dbReference type="PRINTS" id="PR01245">
    <property type="entry name" value="RAD1REC1"/>
</dbReference>
<dbReference type="GO" id="GO:0000077">
    <property type="term" value="P:DNA damage checkpoint signaling"/>
    <property type="evidence" value="ECO:0007669"/>
    <property type="project" value="InterPro"/>
</dbReference>
<gene>
    <name evidence="6" type="primary">rad1</name>
    <name evidence="6" type="ORF">LTR09_009051</name>
</gene>
<evidence type="ECO:0000313" key="7">
    <source>
        <dbReference type="Proteomes" id="UP001271007"/>
    </source>
</evidence>
<evidence type="ECO:0000256" key="4">
    <source>
        <dbReference type="ARBA" id="ARBA00023204"/>
    </source>
</evidence>
<dbReference type="GO" id="GO:0030896">
    <property type="term" value="C:checkpoint clamp complex"/>
    <property type="evidence" value="ECO:0007669"/>
    <property type="project" value="TreeGrafter"/>
</dbReference>
<dbReference type="GO" id="GO:0006281">
    <property type="term" value="P:DNA repair"/>
    <property type="evidence" value="ECO:0007669"/>
    <property type="project" value="UniProtKB-KW"/>
</dbReference>
<proteinExistence type="inferred from homology"/>
<reference evidence="6" key="1">
    <citation type="submission" date="2023-04" db="EMBL/GenBank/DDBJ databases">
        <title>Black Yeasts Isolated from many extreme environments.</title>
        <authorList>
            <person name="Coleine C."/>
            <person name="Stajich J.E."/>
            <person name="Selbmann L."/>
        </authorList>
    </citation>
    <scope>NUCLEOTIDE SEQUENCE</scope>
    <source>
        <strain evidence="6">CCFEE 5312</strain>
    </source>
</reference>
<dbReference type="EMBL" id="JAWDJX010000038">
    <property type="protein sequence ID" value="KAK3049630.1"/>
    <property type="molecule type" value="Genomic_DNA"/>
</dbReference>
<dbReference type="PANTHER" id="PTHR10870:SF0">
    <property type="entry name" value="CELL CYCLE CHECKPOINT PROTEIN RAD1"/>
    <property type="match status" value="1"/>
</dbReference>
<dbReference type="PANTHER" id="PTHR10870">
    <property type="entry name" value="CELL CYCLE CHECKPOINT PROTEIN RAD1"/>
    <property type="match status" value="1"/>
</dbReference>
<dbReference type="GO" id="GO:0008311">
    <property type="term" value="F:double-stranded DNA 3'-5' DNA exonuclease activity"/>
    <property type="evidence" value="ECO:0007669"/>
    <property type="project" value="UniProtKB-EC"/>
</dbReference>
<dbReference type="AlphaFoldDB" id="A0AAJ0DGB1"/>
<dbReference type="InterPro" id="IPR046938">
    <property type="entry name" value="DNA_clamp_sf"/>
</dbReference>
<name>A0AAJ0DGB1_9PEZI</name>
<dbReference type="EC" id="3.1.11.2" evidence="6"/>
<comment type="caution">
    <text evidence="6">The sequence shown here is derived from an EMBL/GenBank/DDBJ whole genome shotgun (WGS) entry which is preliminary data.</text>
</comment>
<dbReference type="Gene3D" id="3.70.10.10">
    <property type="match status" value="1"/>
</dbReference>
<dbReference type="Proteomes" id="UP001271007">
    <property type="component" value="Unassembled WGS sequence"/>
</dbReference>
<comment type="similarity">
    <text evidence="2">Belongs to the rad1 family.</text>
</comment>
<protein>
    <submittedName>
        <fullName evidence="6">Checkpoint clamp complex protein Rad1</fullName>
        <ecNumber evidence="6">3.1.11.2</ecNumber>
    </submittedName>
</protein>
<dbReference type="SUPFAM" id="SSF55979">
    <property type="entry name" value="DNA clamp"/>
    <property type="match status" value="1"/>
</dbReference>
<evidence type="ECO:0000256" key="5">
    <source>
        <dbReference type="ARBA" id="ARBA00023242"/>
    </source>
</evidence>
<dbReference type="Pfam" id="PF02144">
    <property type="entry name" value="Rad1"/>
    <property type="match status" value="1"/>
</dbReference>
<keyword evidence="5" id="KW-0539">Nucleus</keyword>
<evidence type="ECO:0000256" key="1">
    <source>
        <dbReference type="ARBA" id="ARBA00004123"/>
    </source>
</evidence>
<keyword evidence="3" id="KW-0227">DNA damage</keyword>
<comment type="subcellular location">
    <subcellularLocation>
        <location evidence="1">Nucleus</location>
    </subcellularLocation>
</comment>
<organism evidence="6 7">
    <name type="scientific">Extremus antarcticus</name>
    <dbReference type="NCBI Taxonomy" id="702011"/>
    <lineage>
        <taxon>Eukaryota</taxon>
        <taxon>Fungi</taxon>
        <taxon>Dikarya</taxon>
        <taxon>Ascomycota</taxon>
        <taxon>Pezizomycotina</taxon>
        <taxon>Dothideomycetes</taxon>
        <taxon>Dothideomycetidae</taxon>
        <taxon>Mycosphaerellales</taxon>
        <taxon>Extremaceae</taxon>
        <taxon>Extremus</taxon>
    </lineage>
</organism>
<accession>A0AAJ0DGB1</accession>
<keyword evidence="4" id="KW-0234">DNA repair</keyword>
<sequence>MHLLRQDGSNGIRISTDEGSVMEAFVVLEKALFTTYKYQAPPSSHDDPADPSIFEISMTALLEILNIFSLSDPATTSKRPGAGNDPNDAFAAHRLHRHAGMNAFSNSTLGITGTCTLTYEGEGSPLSIHMSESDVTTTCDLTTYTASSTEEIPFARDRLALKTIIRSTNLLDTVSELSSLNPSEFTIQATSTPSRASGANLTFTASGPLGSANVDFTQNTASDTPILETFFCPAKTEASFKFSLVKSAQRAMATASKVSLRLDEEGVLSMQFLVEMEAASGIVGGSAAVAFVDFRVVPLVEDERAGNGLGEGGSGDED</sequence>
<evidence type="ECO:0000313" key="6">
    <source>
        <dbReference type="EMBL" id="KAK3049630.1"/>
    </source>
</evidence>